<evidence type="ECO:0000256" key="8">
    <source>
        <dbReference type="ARBA" id="ARBA00037071"/>
    </source>
</evidence>
<evidence type="ECO:0000256" key="6">
    <source>
        <dbReference type="ARBA" id="ARBA00023186"/>
    </source>
</evidence>
<evidence type="ECO:0000256" key="2">
    <source>
        <dbReference type="ARBA" id="ARBA00004496"/>
    </source>
</evidence>
<dbReference type="InterPro" id="IPR046357">
    <property type="entry name" value="PPIase_dom_sf"/>
</dbReference>
<evidence type="ECO:0000256" key="10">
    <source>
        <dbReference type="RuleBase" id="RU003915"/>
    </source>
</evidence>
<dbReference type="RefSeq" id="WP_416207313.1">
    <property type="nucleotide sequence ID" value="NZ_JBBKTX010000031.1"/>
</dbReference>
<dbReference type="Proteomes" id="UP001620597">
    <property type="component" value="Unassembled WGS sequence"/>
</dbReference>
<dbReference type="PROSITE" id="PS50059">
    <property type="entry name" value="FKBP_PPIASE"/>
    <property type="match status" value="1"/>
</dbReference>
<evidence type="ECO:0000256" key="7">
    <source>
        <dbReference type="ARBA" id="ARBA00023235"/>
    </source>
</evidence>
<comment type="similarity">
    <text evidence="3 10">Belongs to the FKBP-type PPIase family.</text>
</comment>
<proteinExistence type="inferred from homology"/>
<evidence type="ECO:0000256" key="4">
    <source>
        <dbReference type="ARBA" id="ARBA00022490"/>
    </source>
</evidence>
<comment type="function">
    <text evidence="8">Also involved in hydrogenase metallocenter assembly, probably by participating in the nickel insertion step. This function in hydrogenase biosynthesis requires chaperone activity and the presence of the metal-binding domain, but not PPIase activity.</text>
</comment>
<dbReference type="SUPFAM" id="SSF54534">
    <property type="entry name" value="FKBP-like"/>
    <property type="match status" value="1"/>
</dbReference>
<keyword evidence="13" id="KW-1185">Reference proteome</keyword>
<gene>
    <name evidence="12" type="ORF">WG929_18785</name>
</gene>
<comment type="caution">
    <text evidence="12">The sequence shown here is derived from an EMBL/GenBank/DDBJ whole genome shotgun (WGS) entry which is preliminary data.</text>
</comment>
<dbReference type="EMBL" id="JBBKTX010000031">
    <property type="protein sequence ID" value="MFK4754457.1"/>
    <property type="molecule type" value="Genomic_DNA"/>
</dbReference>
<keyword evidence="5 9" id="KW-0697">Rotamase</keyword>
<evidence type="ECO:0000256" key="1">
    <source>
        <dbReference type="ARBA" id="ARBA00000971"/>
    </source>
</evidence>
<comment type="catalytic activity">
    <reaction evidence="1 9 10">
        <text>[protein]-peptidylproline (omega=180) = [protein]-peptidylproline (omega=0)</text>
        <dbReference type="Rhea" id="RHEA:16237"/>
        <dbReference type="Rhea" id="RHEA-COMP:10747"/>
        <dbReference type="Rhea" id="RHEA-COMP:10748"/>
        <dbReference type="ChEBI" id="CHEBI:83833"/>
        <dbReference type="ChEBI" id="CHEBI:83834"/>
        <dbReference type="EC" id="5.2.1.8"/>
    </reaction>
</comment>
<evidence type="ECO:0000313" key="12">
    <source>
        <dbReference type="EMBL" id="MFK4754457.1"/>
    </source>
</evidence>
<accession>A0ABW8NN92</accession>
<evidence type="ECO:0000313" key="13">
    <source>
        <dbReference type="Proteomes" id="UP001620597"/>
    </source>
</evidence>
<dbReference type="Gene3D" id="3.10.50.40">
    <property type="match status" value="1"/>
</dbReference>
<name>A0ABW8NN92_9GAMM</name>
<comment type="subcellular location">
    <subcellularLocation>
        <location evidence="2">Cytoplasm</location>
    </subcellularLocation>
</comment>
<dbReference type="PANTHER" id="PTHR47861:SF3">
    <property type="entry name" value="FKBP-TYPE PEPTIDYL-PROLYL CIS-TRANS ISOMERASE SLYD"/>
    <property type="match status" value="1"/>
</dbReference>
<evidence type="ECO:0000256" key="5">
    <source>
        <dbReference type="ARBA" id="ARBA00023110"/>
    </source>
</evidence>
<dbReference type="GO" id="GO:0016853">
    <property type="term" value="F:isomerase activity"/>
    <property type="evidence" value="ECO:0007669"/>
    <property type="project" value="UniProtKB-KW"/>
</dbReference>
<feature type="domain" description="PPIase FKBP-type" evidence="11">
    <location>
        <begin position="5"/>
        <end position="79"/>
    </location>
</feature>
<evidence type="ECO:0000259" key="11">
    <source>
        <dbReference type="PROSITE" id="PS50059"/>
    </source>
</evidence>
<sequence>MITANTVVELHYRMTDTDDQLIESTFDGEPVFYMHGKNQMLAAFETALSGHAAGDELLLTLTPEQAYGQPRSDALQRVPVKHLQGAKRWRAGMTAEVQTEHGPRKVTLVKVGKFMADVDTNHPLAGKTLNFQVSILSTRAATAEELAHGHAHAGGHCGH</sequence>
<keyword evidence="7 9" id="KW-0413">Isomerase</keyword>
<keyword evidence="4" id="KW-0963">Cytoplasm</keyword>
<dbReference type="InterPro" id="IPR001179">
    <property type="entry name" value="PPIase_FKBP_dom"/>
</dbReference>
<evidence type="ECO:0000256" key="3">
    <source>
        <dbReference type="ARBA" id="ARBA00006577"/>
    </source>
</evidence>
<dbReference type="EC" id="5.2.1.8" evidence="10"/>
<dbReference type="PANTHER" id="PTHR47861">
    <property type="entry name" value="FKBP-TYPE PEPTIDYL-PROLYL CIS-TRANS ISOMERASE SLYD"/>
    <property type="match status" value="1"/>
</dbReference>
<keyword evidence="6" id="KW-0143">Chaperone</keyword>
<reference evidence="12 13" key="1">
    <citation type="submission" date="2024-03" db="EMBL/GenBank/DDBJ databases">
        <title>High-quality draft genome sequence of Oceanobacter sp. wDCs-4.</title>
        <authorList>
            <person name="Dong C."/>
        </authorList>
    </citation>
    <scope>NUCLEOTIDE SEQUENCE [LARGE SCALE GENOMIC DNA]</scope>
    <source>
        <strain evidence="13">wDCs-4</strain>
    </source>
</reference>
<protein>
    <recommendedName>
        <fullName evidence="10">Peptidyl-prolyl cis-trans isomerase</fullName>
        <ecNumber evidence="10">5.2.1.8</ecNumber>
    </recommendedName>
</protein>
<dbReference type="Pfam" id="PF00254">
    <property type="entry name" value="FKBP_C"/>
    <property type="match status" value="1"/>
</dbReference>
<organism evidence="12 13">
    <name type="scientific">Oceanobacter antarcticus</name>
    <dbReference type="NCBI Taxonomy" id="3133425"/>
    <lineage>
        <taxon>Bacteria</taxon>
        <taxon>Pseudomonadati</taxon>
        <taxon>Pseudomonadota</taxon>
        <taxon>Gammaproteobacteria</taxon>
        <taxon>Oceanospirillales</taxon>
        <taxon>Oceanospirillaceae</taxon>
        <taxon>Oceanobacter</taxon>
    </lineage>
</organism>
<evidence type="ECO:0000256" key="9">
    <source>
        <dbReference type="PROSITE-ProRule" id="PRU00277"/>
    </source>
</evidence>